<feature type="region of interest" description="Disordered" evidence="1">
    <location>
        <begin position="298"/>
        <end position="324"/>
    </location>
</feature>
<comment type="caution">
    <text evidence="2">The sequence shown here is derived from an EMBL/GenBank/DDBJ whole genome shotgun (WGS) entry which is preliminary data.</text>
</comment>
<reference evidence="2" key="1">
    <citation type="submission" date="2023-05" db="EMBL/GenBank/DDBJ databases">
        <title>Nepenthes gracilis genome sequencing.</title>
        <authorList>
            <person name="Fukushima K."/>
        </authorList>
    </citation>
    <scope>NUCLEOTIDE SEQUENCE</scope>
    <source>
        <strain evidence="2">SING2019-196</strain>
    </source>
</reference>
<accession>A0AAD3STV9</accession>
<proteinExistence type="predicted"/>
<feature type="region of interest" description="Disordered" evidence="1">
    <location>
        <begin position="13"/>
        <end position="40"/>
    </location>
</feature>
<evidence type="ECO:0000313" key="3">
    <source>
        <dbReference type="Proteomes" id="UP001279734"/>
    </source>
</evidence>
<dbReference type="AlphaFoldDB" id="A0AAD3STV9"/>
<keyword evidence="3" id="KW-1185">Reference proteome</keyword>
<evidence type="ECO:0000256" key="1">
    <source>
        <dbReference type="SAM" id="MobiDB-lite"/>
    </source>
</evidence>
<gene>
    <name evidence="2" type="ORF">Nepgr_018695</name>
</gene>
<sequence length="324" mass="36610">MIEPKGKLAKVFRPTGRSLSVSQPSPNQPKTNKENHVPNTPNKVLVEGVLENRSSNVALFVNSPDFVLTPNSITKLSCKYSQGCFDQIEEEVEDEDDFSDPMLNALKMLLEANATQIYLDSLTLKGRQTVRDFMEKSLLAQRSVRRVSEVHSNQAQERVLQVTTPSSPEQDGTWKLTRLKVQFWCAGWRPLASQRVDRKNGFWPVNSLTGQLGAFDWMKDGLVESPEDCCCCRFGVVLMWPICPVWMRSLIASAALRNAEKQQGFNHTSHDSHQYPSRRHQAASKMVLHRLTRKSLHLAPEQSEQTSSSNNNVPGQRVTYEISV</sequence>
<dbReference type="EMBL" id="BSYO01000017">
    <property type="protein sequence ID" value="GMH16854.1"/>
    <property type="molecule type" value="Genomic_DNA"/>
</dbReference>
<name>A0AAD3STV9_NEPGR</name>
<feature type="compositionally biased region" description="Polar residues" evidence="1">
    <location>
        <begin position="17"/>
        <end position="30"/>
    </location>
</feature>
<dbReference type="Proteomes" id="UP001279734">
    <property type="component" value="Unassembled WGS sequence"/>
</dbReference>
<protein>
    <submittedName>
        <fullName evidence="2">Uncharacterized protein</fullName>
    </submittedName>
</protein>
<evidence type="ECO:0000313" key="2">
    <source>
        <dbReference type="EMBL" id="GMH16854.1"/>
    </source>
</evidence>
<organism evidence="2 3">
    <name type="scientific">Nepenthes gracilis</name>
    <name type="common">Slender pitcher plant</name>
    <dbReference type="NCBI Taxonomy" id="150966"/>
    <lineage>
        <taxon>Eukaryota</taxon>
        <taxon>Viridiplantae</taxon>
        <taxon>Streptophyta</taxon>
        <taxon>Embryophyta</taxon>
        <taxon>Tracheophyta</taxon>
        <taxon>Spermatophyta</taxon>
        <taxon>Magnoliopsida</taxon>
        <taxon>eudicotyledons</taxon>
        <taxon>Gunneridae</taxon>
        <taxon>Pentapetalae</taxon>
        <taxon>Caryophyllales</taxon>
        <taxon>Nepenthaceae</taxon>
        <taxon>Nepenthes</taxon>
    </lineage>
</organism>